<name>A0A1S2XJT0_CICAR</name>
<gene>
    <name evidence="12" type="primary">LOC101495940</name>
</gene>
<dbReference type="CDD" id="cd20543">
    <property type="entry name" value="CYCLIN_AtCycD-like_rpt1"/>
    <property type="match status" value="1"/>
</dbReference>
<dbReference type="CDD" id="cd20544">
    <property type="entry name" value="CYCLIN_AtCycD-like_rpt2"/>
    <property type="match status" value="1"/>
</dbReference>
<reference evidence="12" key="2">
    <citation type="submission" date="2025-08" db="UniProtKB">
        <authorList>
            <consortium name="RefSeq"/>
        </authorList>
    </citation>
    <scope>IDENTIFICATION</scope>
    <source>
        <tissue evidence="12">Etiolated seedlings</tissue>
    </source>
</reference>
<comment type="similarity">
    <text evidence="1">Belongs to the cyclin family. Cyclin D subfamily.</text>
</comment>
<dbReference type="PANTHER" id="PTHR10177">
    <property type="entry name" value="CYCLINS"/>
    <property type="match status" value="1"/>
</dbReference>
<evidence type="ECO:0000313" key="12">
    <source>
        <dbReference type="RefSeq" id="XP_004490422.1"/>
    </source>
</evidence>
<dbReference type="GO" id="GO:0051301">
    <property type="term" value="P:cell division"/>
    <property type="evidence" value="ECO:0007669"/>
    <property type="project" value="UniProtKB-KW"/>
</dbReference>
<dbReference type="PROSITE" id="PS00292">
    <property type="entry name" value="CYCLINS"/>
    <property type="match status" value="1"/>
</dbReference>
<feature type="compositionally biased region" description="Polar residues" evidence="8">
    <location>
        <begin position="335"/>
        <end position="348"/>
    </location>
</feature>
<dbReference type="GeneID" id="101495940"/>
<evidence type="ECO:0000256" key="8">
    <source>
        <dbReference type="SAM" id="MobiDB-lite"/>
    </source>
</evidence>
<dbReference type="InterPro" id="IPR004367">
    <property type="entry name" value="Cyclin_C-dom"/>
</dbReference>
<proteinExistence type="inferred from homology"/>
<keyword evidence="5" id="KW-0131">Cell cycle</keyword>
<evidence type="ECO:0000313" key="11">
    <source>
        <dbReference type="Proteomes" id="UP000087171"/>
    </source>
</evidence>
<dbReference type="AlphaFoldDB" id="A0A1S2XJT0"/>
<dbReference type="eggNOG" id="KOG0656">
    <property type="taxonomic scope" value="Eukaryota"/>
</dbReference>
<dbReference type="RefSeq" id="XP_004490422.1">
    <property type="nucleotide sequence ID" value="XM_004490365.3"/>
</dbReference>
<protein>
    <recommendedName>
        <fullName evidence="6">B-like cyclin</fullName>
    </recommendedName>
</protein>
<keyword evidence="11" id="KW-1185">Reference proteome</keyword>
<dbReference type="InterPro" id="IPR048258">
    <property type="entry name" value="Cyclins_cyclin-box"/>
</dbReference>
<dbReference type="KEGG" id="cam:101495940"/>
<reference evidence="11" key="1">
    <citation type="journal article" date="2013" name="Nat. Biotechnol.">
        <title>Draft genome sequence of chickpea (Cicer arietinum) provides a resource for trait improvement.</title>
        <authorList>
            <person name="Varshney R.K."/>
            <person name="Song C."/>
            <person name="Saxena R.K."/>
            <person name="Azam S."/>
            <person name="Yu S."/>
            <person name="Sharpe A.G."/>
            <person name="Cannon S."/>
            <person name="Baek J."/>
            <person name="Rosen B.D."/>
            <person name="Tar'an B."/>
            <person name="Millan T."/>
            <person name="Zhang X."/>
            <person name="Ramsay L.D."/>
            <person name="Iwata A."/>
            <person name="Wang Y."/>
            <person name="Nelson W."/>
            <person name="Farmer A.D."/>
            <person name="Gaur P.M."/>
            <person name="Soderlund C."/>
            <person name="Penmetsa R.V."/>
            <person name="Xu C."/>
            <person name="Bharti A.K."/>
            <person name="He W."/>
            <person name="Winter P."/>
            <person name="Zhao S."/>
            <person name="Hane J.K."/>
            <person name="Carrasquilla-Garcia N."/>
            <person name="Condie J.A."/>
            <person name="Upadhyaya H.D."/>
            <person name="Luo M.C."/>
            <person name="Thudi M."/>
            <person name="Gowda C.L."/>
            <person name="Singh N.P."/>
            <person name="Lichtenzveig J."/>
            <person name="Gali K.K."/>
            <person name="Rubio J."/>
            <person name="Nadarajan N."/>
            <person name="Dolezel J."/>
            <person name="Bansal K.C."/>
            <person name="Xu X."/>
            <person name="Edwards D."/>
            <person name="Zhang G."/>
            <person name="Kahl G."/>
            <person name="Gil J."/>
            <person name="Singh K.B."/>
            <person name="Datta S.K."/>
            <person name="Jackson S.A."/>
            <person name="Wang J."/>
            <person name="Cook D.R."/>
        </authorList>
    </citation>
    <scope>NUCLEOTIDE SEQUENCE [LARGE SCALE GENOMIC DNA]</scope>
    <source>
        <strain evidence="11">cv. CDC Frontier</strain>
    </source>
</reference>
<evidence type="ECO:0000256" key="2">
    <source>
        <dbReference type="ARBA" id="ARBA00011177"/>
    </source>
</evidence>
<dbReference type="SMART" id="SM00385">
    <property type="entry name" value="CYCLIN"/>
    <property type="match status" value="1"/>
</dbReference>
<evidence type="ECO:0000256" key="1">
    <source>
        <dbReference type="ARBA" id="ARBA00009065"/>
    </source>
</evidence>
<dbReference type="Pfam" id="PF00134">
    <property type="entry name" value="Cyclin_N"/>
    <property type="match status" value="1"/>
</dbReference>
<evidence type="ECO:0000256" key="4">
    <source>
        <dbReference type="ARBA" id="ARBA00023127"/>
    </source>
</evidence>
<evidence type="ECO:0000256" key="7">
    <source>
        <dbReference type="RuleBase" id="RU000383"/>
    </source>
</evidence>
<dbReference type="InterPro" id="IPR036915">
    <property type="entry name" value="Cyclin-like_sf"/>
</dbReference>
<feature type="domain" description="Cyclin C-terminal" evidence="10">
    <location>
        <begin position="197"/>
        <end position="313"/>
    </location>
</feature>
<dbReference type="Gene3D" id="1.10.472.10">
    <property type="entry name" value="Cyclin-like"/>
    <property type="match status" value="2"/>
</dbReference>
<dbReference type="InterPro" id="IPR039361">
    <property type="entry name" value="Cyclin"/>
</dbReference>
<evidence type="ECO:0000256" key="6">
    <source>
        <dbReference type="ARBA" id="ARBA00032263"/>
    </source>
</evidence>
<feature type="region of interest" description="Disordered" evidence="8">
    <location>
        <begin position="335"/>
        <end position="365"/>
    </location>
</feature>
<evidence type="ECO:0000259" key="9">
    <source>
        <dbReference type="SMART" id="SM00385"/>
    </source>
</evidence>
<evidence type="ECO:0000256" key="3">
    <source>
        <dbReference type="ARBA" id="ARBA00022618"/>
    </source>
</evidence>
<keyword evidence="3" id="KW-0132">Cell division</keyword>
<dbReference type="SMART" id="SM01332">
    <property type="entry name" value="Cyclin_C"/>
    <property type="match status" value="1"/>
</dbReference>
<feature type="domain" description="Cyclin-like" evidence="9">
    <location>
        <begin position="100"/>
        <end position="188"/>
    </location>
</feature>
<dbReference type="STRING" id="3827.A0A1S2XJT0"/>
<evidence type="ECO:0000256" key="5">
    <source>
        <dbReference type="ARBA" id="ARBA00023306"/>
    </source>
</evidence>
<sequence>MAPSFDCFANLLCTEDISIFEENEFGDSLEMLEEPWNVEYEPNLNQTQEFDDPIGLLPLLSDESLKVMIEKECHHLPASDYVNRLKIGVLDLEGRMDAIDWIQKVRVHFGFGPLCVYLAVNYMDRFLSACETLKERLWSIQLLAVGCVYLAAKIEETTVPPSLDLQVNETKYLFDTKTILRMELMVMSTLKWRMQAITPFSFIDYFLYKVNNDQVPTGDSILQSIQLILSTIRGIDFIQFRPSEIAAAVAVLVSMVGENQTVETEKAVSLLIQYVEKERVMKCVEMIQQLSSGSDSETKETTTSASVSVPCVPQSPIGVLEPLCLSYKSDENNTNVATSPHANPSLHNDISPDPKRKKLNTTIED</sequence>
<dbReference type="FunFam" id="1.10.472.10:FF:000060">
    <property type="entry name" value="D6-type cyclin"/>
    <property type="match status" value="1"/>
</dbReference>
<dbReference type="InterPro" id="IPR006671">
    <property type="entry name" value="Cyclin_N"/>
</dbReference>
<accession>A0A1S2XJT0</accession>
<organism evidence="11 12">
    <name type="scientific">Cicer arietinum</name>
    <name type="common">Chickpea</name>
    <name type="synonym">Garbanzo</name>
    <dbReference type="NCBI Taxonomy" id="3827"/>
    <lineage>
        <taxon>Eukaryota</taxon>
        <taxon>Viridiplantae</taxon>
        <taxon>Streptophyta</taxon>
        <taxon>Embryophyta</taxon>
        <taxon>Tracheophyta</taxon>
        <taxon>Spermatophyta</taxon>
        <taxon>Magnoliopsida</taxon>
        <taxon>eudicotyledons</taxon>
        <taxon>Gunneridae</taxon>
        <taxon>Pentapetalae</taxon>
        <taxon>rosids</taxon>
        <taxon>fabids</taxon>
        <taxon>Fabales</taxon>
        <taxon>Fabaceae</taxon>
        <taxon>Papilionoideae</taxon>
        <taxon>50 kb inversion clade</taxon>
        <taxon>NPAAA clade</taxon>
        <taxon>Hologalegina</taxon>
        <taxon>IRL clade</taxon>
        <taxon>Cicereae</taxon>
        <taxon>Cicer</taxon>
    </lineage>
</organism>
<evidence type="ECO:0000259" key="10">
    <source>
        <dbReference type="SMART" id="SM01332"/>
    </source>
</evidence>
<comment type="subunit">
    <text evidence="2">Interacts with the CDC2 protein kinase to form a serine/threonine kinase holoenzyme complex also known as maturation promoting factor (MPF). The cyclin subunit imparts substrate specificity to the complex.</text>
</comment>
<dbReference type="PaxDb" id="3827-XP_004490422.1"/>
<dbReference type="Pfam" id="PF02984">
    <property type="entry name" value="Cyclin_C"/>
    <property type="match status" value="1"/>
</dbReference>
<dbReference type="OrthoDB" id="5590282at2759"/>
<keyword evidence="4 7" id="KW-0195">Cyclin</keyword>
<dbReference type="Proteomes" id="UP000087171">
    <property type="component" value="Chromosome Ca2"/>
</dbReference>
<dbReference type="SUPFAM" id="SSF47954">
    <property type="entry name" value="Cyclin-like"/>
    <property type="match status" value="2"/>
</dbReference>
<dbReference type="InterPro" id="IPR013763">
    <property type="entry name" value="Cyclin-like_dom"/>
</dbReference>